<keyword evidence="2" id="KW-1185">Reference proteome</keyword>
<comment type="caution">
    <text evidence="1">The sequence shown here is derived from an EMBL/GenBank/DDBJ whole genome shotgun (WGS) entry which is preliminary data.</text>
</comment>
<dbReference type="EMBL" id="BBMZ01000043">
    <property type="protein sequence ID" value="GAL60539.1"/>
    <property type="molecule type" value="Genomic_DNA"/>
</dbReference>
<sequence length="110" mass="12567">MFVFRFFAFQVNASIYTIQCGHYQLEVIPGALNKVNGERVTYQRIEMLGPNETGMKVDMTLMPASDGNNYGFEYVHRPDSEVRFLNVQLLQANMDIPPIIASFPCRKLSD</sequence>
<reference evidence="1 2" key="1">
    <citation type="submission" date="2014-09" db="EMBL/GenBank/DDBJ databases">
        <title>Whole genome shotgun sequence of Escherichia vulneris NBRC 102420.</title>
        <authorList>
            <person name="Yoshida Y."/>
            <person name="Hosoyama A."/>
            <person name="Tsuchikane K."/>
            <person name="Ohji S."/>
            <person name="Ichikawa N."/>
            <person name="Kimura A."/>
            <person name="Yamazoe A."/>
            <person name="Ezaki T."/>
            <person name="Fujita N."/>
        </authorList>
    </citation>
    <scope>NUCLEOTIDE SEQUENCE [LARGE SCALE GENOMIC DNA]</scope>
    <source>
        <strain evidence="1 2">NBRC 102420</strain>
    </source>
</reference>
<accession>A0A090VB00</accession>
<evidence type="ECO:0000313" key="1">
    <source>
        <dbReference type="EMBL" id="GAL60539.1"/>
    </source>
</evidence>
<dbReference type="Proteomes" id="UP000029462">
    <property type="component" value="Unassembled WGS sequence"/>
</dbReference>
<name>A0A090VB00_PSEVU</name>
<proteinExistence type="predicted"/>
<organism evidence="1 2">
    <name type="scientific">Pseudescherichia vulneris NBRC 102420</name>
    <dbReference type="NCBI Taxonomy" id="1115515"/>
    <lineage>
        <taxon>Bacteria</taxon>
        <taxon>Pseudomonadati</taxon>
        <taxon>Pseudomonadota</taxon>
        <taxon>Gammaproteobacteria</taxon>
        <taxon>Enterobacterales</taxon>
        <taxon>Enterobacteriaceae</taxon>
        <taxon>Pseudescherichia</taxon>
    </lineage>
</organism>
<dbReference type="OrthoDB" id="6630722at2"/>
<dbReference type="eggNOG" id="ENOG503406A">
    <property type="taxonomic scope" value="Bacteria"/>
</dbReference>
<gene>
    <name evidence="1" type="ORF">EV102420_43_00050</name>
</gene>
<evidence type="ECO:0000313" key="2">
    <source>
        <dbReference type="Proteomes" id="UP000029462"/>
    </source>
</evidence>
<dbReference type="AlphaFoldDB" id="A0A090VB00"/>
<protein>
    <submittedName>
        <fullName evidence="1">Uncharacterized protein</fullName>
    </submittedName>
</protein>
<dbReference type="STRING" id="1115515.EV102420_43_00050"/>